<feature type="transmembrane region" description="Helical" evidence="5">
    <location>
        <begin position="396"/>
        <end position="413"/>
    </location>
</feature>
<dbReference type="EMBL" id="PDJZ01000019">
    <property type="protein sequence ID" value="RXJ82956.1"/>
    <property type="molecule type" value="Genomic_DNA"/>
</dbReference>
<proteinExistence type="predicted"/>
<evidence type="ECO:0000256" key="1">
    <source>
        <dbReference type="ARBA" id="ARBA00004141"/>
    </source>
</evidence>
<evidence type="ECO:0000256" key="5">
    <source>
        <dbReference type="SAM" id="Phobius"/>
    </source>
</evidence>
<dbReference type="PANTHER" id="PTHR37422:SF13">
    <property type="entry name" value="LIPOPOLYSACCHARIDE BIOSYNTHESIS PROTEIN PA4999-RELATED"/>
    <property type="match status" value="1"/>
</dbReference>
<evidence type="ECO:0000313" key="8">
    <source>
        <dbReference type="Proteomes" id="UP000290870"/>
    </source>
</evidence>
<dbReference type="PANTHER" id="PTHR37422">
    <property type="entry name" value="TEICHURONIC ACID BIOSYNTHESIS PROTEIN TUAE"/>
    <property type="match status" value="1"/>
</dbReference>
<name>A0A4Q0ZH53_9BACT</name>
<keyword evidence="4 5" id="KW-0472">Membrane</keyword>
<keyword evidence="3 5" id="KW-1133">Transmembrane helix</keyword>
<dbReference type="RefSeq" id="WP_128987463.1">
    <property type="nucleotide sequence ID" value="NZ_PDJZ01000019.1"/>
</dbReference>
<feature type="transmembrane region" description="Helical" evidence="5">
    <location>
        <begin position="232"/>
        <end position="253"/>
    </location>
</feature>
<protein>
    <submittedName>
        <fullName evidence="7">Polymerase</fullName>
    </submittedName>
</protein>
<gene>
    <name evidence="7" type="ORF">CRU90_11735</name>
</gene>
<accession>A0A4Q0ZH53</accession>
<evidence type="ECO:0000256" key="3">
    <source>
        <dbReference type="ARBA" id="ARBA00022989"/>
    </source>
</evidence>
<keyword evidence="2 5" id="KW-0812">Transmembrane</keyword>
<reference evidence="7 8" key="1">
    <citation type="submission" date="2017-10" db="EMBL/GenBank/DDBJ databases">
        <title>Genomics of the genus Arcobacter.</title>
        <authorList>
            <person name="Perez-Cataluna A."/>
            <person name="Figueras M.J."/>
        </authorList>
    </citation>
    <scope>NUCLEOTIDE SEQUENCE [LARGE SCALE GENOMIC DNA]</scope>
    <source>
        <strain evidence="7 8">F26</strain>
    </source>
</reference>
<comment type="subcellular location">
    <subcellularLocation>
        <location evidence="1">Membrane</location>
        <topology evidence="1">Multi-pass membrane protein</topology>
    </subcellularLocation>
</comment>
<feature type="transmembrane region" description="Helical" evidence="5">
    <location>
        <begin position="66"/>
        <end position="83"/>
    </location>
</feature>
<feature type="transmembrane region" description="Helical" evidence="5">
    <location>
        <begin position="123"/>
        <end position="144"/>
    </location>
</feature>
<dbReference type="AlphaFoldDB" id="A0A4Q0ZH53"/>
<organism evidence="7 8">
    <name type="scientific">Arcobacter cloacae</name>
    <dbReference type="NCBI Taxonomy" id="1054034"/>
    <lineage>
        <taxon>Bacteria</taxon>
        <taxon>Pseudomonadati</taxon>
        <taxon>Campylobacterota</taxon>
        <taxon>Epsilonproteobacteria</taxon>
        <taxon>Campylobacterales</taxon>
        <taxon>Arcobacteraceae</taxon>
        <taxon>Arcobacter</taxon>
    </lineage>
</organism>
<dbReference type="Pfam" id="PF04932">
    <property type="entry name" value="Wzy_C"/>
    <property type="match status" value="1"/>
</dbReference>
<dbReference type="GO" id="GO:0016020">
    <property type="term" value="C:membrane"/>
    <property type="evidence" value="ECO:0007669"/>
    <property type="project" value="UniProtKB-SubCell"/>
</dbReference>
<dbReference type="InterPro" id="IPR051533">
    <property type="entry name" value="WaaL-like"/>
</dbReference>
<evidence type="ECO:0000313" key="7">
    <source>
        <dbReference type="EMBL" id="RXJ82956.1"/>
    </source>
</evidence>
<feature type="transmembrane region" description="Helical" evidence="5">
    <location>
        <begin position="95"/>
        <end position="111"/>
    </location>
</feature>
<dbReference type="InterPro" id="IPR007016">
    <property type="entry name" value="O-antigen_ligase-rel_domated"/>
</dbReference>
<dbReference type="Proteomes" id="UP000290870">
    <property type="component" value="Unassembled WGS sequence"/>
</dbReference>
<feature type="domain" description="O-antigen ligase-related" evidence="6">
    <location>
        <begin position="194"/>
        <end position="352"/>
    </location>
</feature>
<feature type="transmembrane region" description="Helical" evidence="5">
    <location>
        <begin position="343"/>
        <end position="362"/>
    </location>
</feature>
<sequence length="419" mass="49322">MISLINYFNKEDKYILFVYFYLFIMPWNFFKWQMGVLTVILFIWWLVKFRTQIKNRIIELIEFKPLTILILFIIYSYVSILWSDSIEDGYDHVDKFHKYYIFIILPLFFSLKPNEAFNGIKLLILSFGLYAIFSLMIFAGLLTIESTNSDENNPKGIMAYAIMSVYMAIGSILSFFIVKFAKNNITRNIFVLIGLLCFLALFVNKSRTAQLAFILTIFVLFIIYFRKNIFKIKNFLVSMIVLFIVTFSSFLLLKDSGKLDRYIAAYQETKEAIVENKFDGSFSLRLYFNIVGLKVVKEEPIFGSGPEDNVEKLAEYQKSDPNYTYPKIYTSYHSQHMDLLTRYGIVGYMLVIVSAIYLVFSLRRYKESYYLALSFFLVVFFSSFANVMLIKKPFNYIYISIFVLFSVIAYTKNRKVNIE</sequence>
<feature type="transmembrane region" description="Helical" evidence="5">
    <location>
        <begin position="156"/>
        <end position="178"/>
    </location>
</feature>
<feature type="transmembrane region" description="Helical" evidence="5">
    <location>
        <begin position="369"/>
        <end position="390"/>
    </location>
</feature>
<evidence type="ECO:0000256" key="2">
    <source>
        <dbReference type="ARBA" id="ARBA00022692"/>
    </source>
</evidence>
<dbReference type="OrthoDB" id="5349341at2"/>
<evidence type="ECO:0000256" key="4">
    <source>
        <dbReference type="ARBA" id="ARBA00023136"/>
    </source>
</evidence>
<feature type="transmembrane region" description="Helical" evidence="5">
    <location>
        <begin position="20"/>
        <end position="46"/>
    </location>
</feature>
<feature type="transmembrane region" description="Helical" evidence="5">
    <location>
        <begin position="185"/>
        <end position="203"/>
    </location>
</feature>
<feature type="transmembrane region" description="Helical" evidence="5">
    <location>
        <begin position="209"/>
        <end position="225"/>
    </location>
</feature>
<comment type="caution">
    <text evidence="7">The sequence shown here is derived from an EMBL/GenBank/DDBJ whole genome shotgun (WGS) entry which is preliminary data.</text>
</comment>
<evidence type="ECO:0000259" key="6">
    <source>
        <dbReference type="Pfam" id="PF04932"/>
    </source>
</evidence>